<dbReference type="Proteomes" id="UP000242715">
    <property type="component" value="Unassembled WGS sequence"/>
</dbReference>
<proteinExistence type="predicted"/>
<name>A0A2Z6P2F2_TRISU</name>
<dbReference type="EMBL" id="DF974817">
    <property type="protein sequence ID" value="GAU50618.1"/>
    <property type="molecule type" value="Genomic_DNA"/>
</dbReference>
<dbReference type="Pfam" id="PF20167">
    <property type="entry name" value="Transposase_32"/>
    <property type="match status" value="1"/>
</dbReference>
<feature type="domain" description="Putative plant transposon protein" evidence="1">
    <location>
        <begin position="6"/>
        <end position="150"/>
    </location>
</feature>
<reference evidence="3" key="1">
    <citation type="journal article" date="2017" name="Front. Plant Sci.">
        <title>Climate Clever Clovers: New Paradigm to Reduce the Environmental Footprint of Ruminants by Breeding Low Methanogenic Forages Utilizing Haplotype Variation.</title>
        <authorList>
            <person name="Kaur P."/>
            <person name="Appels R."/>
            <person name="Bayer P.E."/>
            <person name="Keeble-Gagnere G."/>
            <person name="Wang J."/>
            <person name="Hirakawa H."/>
            <person name="Shirasawa K."/>
            <person name="Vercoe P."/>
            <person name="Stefanova K."/>
            <person name="Durmic Z."/>
            <person name="Nichols P."/>
            <person name="Revell C."/>
            <person name="Isobe S.N."/>
            <person name="Edwards D."/>
            <person name="Erskine W."/>
        </authorList>
    </citation>
    <scope>NUCLEOTIDE SEQUENCE [LARGE SCALE GENOMIC DNA]</scope>
    <source>
        <strain evidence="3">cv. Daliak</strain>
    </source>
</reference>
<accession>A0A2Z6P2F2</accession>
<evidence type="ECO:0000259" key="1">
    <source>
        <dbReference type="Pfam" id="PF20167"/>
    </source>
</evidence>
<protein>
    <recommendedName>
        <fullName evidence="1">Putative plant transposon protein domain-containing protein</fullName>
    </recommendedName>
</protein>
<organism evidence="2 3">
    <name type="scientific">Trifolium subterraneum</name>
    <name type="common">Subterranean clover</name>
    <dbReference type="NCBI Taxonomy" id="3900"/>
    <lineage>
        <taxon>Eukaryota</taxon>
        <taxon>Viridiplantae</taxon>
        <taxon>Streptophyta</taxon>
        <taxon>Embryophyta</taxon>
        <taxon>Tracheophyta</taxon>
        <taxon>Spermatophyta</taxon>
        <taxon>Magnoliopsida</taxon>
        <taxon>eudicotyledons</taxon>
        <taxon>Gunneridae</taxon>
        <taxon>Pentapetalae</taxon>
        <taxon>rosids</taxon>
        <taxon>fabids</taxon>
        <taxon>Fabales</taxon>
        <taxon>Fabaceae</taxon>
        <taxon>Papilionoideae</taxon>
        <taxon>50 kb inversion clade</taxon>
        <taxon>NPAAA clade</taxon>
        <taxon>Hologalegina</taxon>
        <taxon>IRL clade</taxon>
        <taxon>Trifolieae</taxon>
        <taxon>Trifolium</taxon>
    </lineage>
</organism>
<evidence type="ECO:0000313" key="2">
    <source>
        <dbReference type="EMBL" id="GAU50618.1"/>
    </source>
</evidence>
<keyword evidence="3" id="KW-1185">Reference proteome</keyword>
<sequence>MIKAGNRTMALEFLSNAWRTSSERRSCVARVHGKEIDYSDVAINRLFRFSVPEVCELKRKSGVHDLTMEQREAIKSQLSVPNSPWSCSNTSEISLEVALALQTILAGNDINLGQILRDDLEGLVHNDPAKGNYGLSHLCLITYLCADKDVLIYQHDEFEEPTRPVTLKFLEEVQTRTGGRRFVPFAEDDELMDYADDVNEDRRREVEEELYNVINNEIPQAPEMESFPVPNFDPNVLADVVWKMDMSTQARVDMSDHYDTSSALWRASMQYREHVPIA</sequence>
<dbReference type="InterPro" id="IPR046796">
    <property type="entry name" value="Transposase_32_dom"/>
</dbReference>
<evidence type="ECO:0000313" key="3">
    <source>
        <dbReference type="Proteomes" id="UP000242715"/>
    </source>
</evidence>
<gene>
    <name evidence="2" type="ORF">TSUD_290730</name>
</gene>
<dbReference type="AlphaFoldDB" id="A0A2Z6P2F2"/>